<keyword evidence="3" id="KW-1185">Reference proteome</keyword>
<dbReference type="InterPro" id="IPR016024">
    <property type="entry name" value="ARM-type_fold"/>
</dbReference>
<dbReference type="Proteomes" id="UP000001542">
    <property type="component" value="Unassembled WGS sequence"/>
</dbReference>
<evidence type="ECO:0000313" key="3">
    <source>
        <dbReference type="Proteomes" id="UP000001542"/>
    </source>
</evidence>
<dbReference type="InterPro" id="IPR011989">
    <property type="entry name" value="ARM-like"/>
</dbReference>
<feature type="compositionally biased region" description="Acidic residues" evidence="1">
    <location>
        <begin position="17"/>
        <end position="28"/>
    </location>
</feature>
<evidence type="ECO:0008006" key="4">
    <source>
        <dbReference type="Google" id="ProtNLM"/>
    </source>
</evidence>
<dbReference type="Gene3D" id="1.25.10.10">
    <property type="entry name" value="Leucine-rich Repeat Variant"/>
    <property type="match status" value="1"/>
</dbReference>
<dbReference type="RefSeq" id="XP_001581561.1">
    <property type="nucleotide sequence ID" value="XM_001581511.1"/>
</dbReference>
<dbReference type="AlphaFoldDB" id="A2DGH9"/>
<sequence>MDEYKNLTNEKRHLAENSEEEEHEEEEDIIEFDAETYYTAIQNIITPENSEIFAESIYIVSVCTKIEDAAIEFLKYKVDNASILKYLLKMLQNDLEIQTILSIFQIFTNCVILGDCANEFYDSDLYLVISTLMHSDLQGDRQGIADFINEHIEFTNEILHFLNALSSQEIPEENINSCRIFWSDLLKFPVISLETEIEMLNSNSFEIIYNILNSKAKLSTSIIYNGFVRIAFHRLAQFSTDFDRSYICLRFLMEDDPLNTTEEFPEDWLQVFGTFLTEDHDFNQINKILKIIYHATKHPLLRKNMKEADYINLLIQYSENSNFKNRAISLKILLCLLNDPNDPMLVNFIIDQGNLEFLLPFLEVENQKINKIIVFQLLEIIKYFDENVELLDAILNSEEVLNYIQEIADLDEDESSSPQMIEAAYMIMEEIRARVEKE</sequence>
<dbReference type="VEuPathDB" id="TrichDB:TVAGG3_0965830"/>
<name>A2DGH9_TRIV3</name>
<dbReference type="SMR" id="A2DGH9"/>
<feature type="region of interest" description="Disordered" evidence="1">
    <location>
        <begin position="1"/>
        <end position="28"/>
    </location>
</feature>
<proteinExistence type="predicted"/>
<organism evidence="2 3">
    <name type="scientific">Trichomonas vaginalis (strain ATCC PRA-98 / G3)</name>
    <dbReference type="NCBI Taxonomy" id="412133"/>
    <lineage>
        <taxon>Eukaryota</taxon>
        <taxon>Metamonada</taxon>
        <taxon>Parabasalia</taxon>
        <taxon>Trichomonadida</taxon>
        <taxon>Trichomonadidae</taxon>
        <taxon>Trichomonas</taxon>
    </lineage>
</organism>
<gene>
    <name evidence="2" type="ORF">TVAG_239510</name>
</gene>
<dbReference type="VEuPathDB" id="TrichDB:TVAG_239510"/>
<accession>A2DGH9</accession>
<dbReference type="SUPFAM" id="SSF48371">
    <property type="entry name" value="ARM repeat"/>
    <property type="match status" value="1"/>
</dbReference>
<dbReference type="InParanoid" id="A2DGH9"/>
<feature type="compositionally biased region" description="Basic and acidic residues" evidence="1">
    <location>
        <begin position="1"/>
        <end position="16"/>
    </location>
</feature>
<reference evidence="2" key="1">
    <citation type="submission" date="2006-10" db="EMBL/GenBank/DDBJ databases">
        <authorList>
            <person name="Amadeo P."/>
            <person name="Zhao Q."/>
            <person name="Wortman J."/>
            <person name="Fraser-Liggett C."/>
            <person name="Carlton J."/>
        </authorList>
    </citation>
    <scope>NUCLEOTIDE SEQUENCE</scope>
    <source>
        <strain evidence="2">G3</strain>
    </source>
</reference>
<reference evidence="2" key="2">
    <citation type="journal article" date="2007" name="Science">
        <title>Draft genome sequence of the sexually transmitted pathogen Trichomonas vaginalis.</title>
        <authorList>
            <person name="Carlton J.M."/>
            <person name="Hirt R.P."/>
            <person name="Silva J.C."/>
            <person name="Delcher A.L."/>
            <person name="Schatz M."/>
            <person name="Zhao Q."/>
            <person name="Wortman J.R."/>
            <person name="Bidwell S.L."/>
            <person name="Alsmark U.C.M."/>
            <person name="Besteiro S."/>
            <person name="Sicheritz-Ponten T."/>
            <person name="Noel C.J."/>
            <person name="Dacks J.B."/>
            <person name="Foster P.G."/>
            <person name="Simillion C."/>
            <person name="Van de Peer Y."/>
            <person name="Miranda-Saavedra D."/>
            <person name="Barton G.J."/>
            <person name="Westrop G.D."/>
            <person name="Mueller S."/>
            <person name="Dessi D."/>
            <person name="Fiori P.L."/>
            <person name="Ren Q."/>
            <person name="Paulsen I."/>
            <person name="Zhang H."/>
            <person name="Bastida-Corcuera F.D."/>
            <person name="Simoes-Barbosa A."/>
            <person name="Brown M.T."/>
            <person name="Hayes R.D."/>
            <person name="Mukherjee M."/>
            <person name="Okumura C.Y."/>
            <person name="Schneider R."/>
            <person name="Smith A.J."/>
            <person name="Vanacova S."/>
            <person name="Villalvazo M."/>
            <person name="Haas B.J."/>
            <person name="Pertea M."/>
            <person name="Feldblyum T.V."/>
            <person name="Utterback T.R."/>
            <person name="Shu C.L."/>
            <person name="Osoegawa K."/>
            <person name="de Jong P.J."/>
            <person name="Hrdy I."/>
            <person name="Horvathova L."/>
            <person name="Zubacova Z."/>
            <person name="Dolezal P."/>
            <person name="Malik S.B."/>
            <person name="Logsdon J.M. Jr."/>
            <person name="Henze K."/>
            <person name="Gupta A."/>
            <person name="Wang C.C."/>
            <person name="Dunne R.L."/>
            <person name="Upcroft J.A."/>
            <person name="Upcroft P."/>
            <person name="White O."/>
            <person name="Salzberg S.L."/>
            <person name="Tang P."/>
            <person name="Chiu C.-H."/>
            <person name="Lee Y.-S."/>
            <person name="Embley T.M."/>
            <person name="Coombs G.H."/>
            <person name="Mottram J.C."/>
            <person name="Tachezy J."/>
            <person name="Fraser-Liggett C.M."/>
            <person name="Johnson P.J."/>
        </authorList>
    </citation>
    <scope>NUCLEOTIDE SEQUENCE [LARGE SCALE GENOMIC DNA]</scope>
    <source>
        <strain evidence="2">G3</strain>
    </source>
</reference>
<dbReference type="EMBL" id="DS113197">
    <property type="protein sequence ID" value="EAY20575.1"/>
    <property type="molecule type" value="Genomic_DNA"/>
</dbReference>
<protein>
    <recommendedName>
        <fullName evidence="4">Protein HGH1 N-terminal domain-containing protein</fullName>
    </recommendedName>
</protein>
<evidence type="ECO:0000313" key="2">
    <source>
        <dbReference type="EMBL" id="EAY20575.1"/>
    </source>
</evidence>
<evidence type="ECO:0000256" key="1">
    <source>
        <dbReference type="SAM" id="MobiDB-lite"/>
    </source>
</evidence>
<dbReference type="KEGG" id="tva:5466115"/>